<keyword evidence="1" id="KW-1133">Transmembrane helix</keyword>
<gene>
    <name evidence="3" type="ORF">QE109_01885</name>
</gene>
<accession>A0ABT6N8X9</accession>
<keyword evidence="1" id="KW-0812">Transmembrane</keyword>
<evidence type="ECO:0000313" key="3">
    <source>
        <dbReference type="EMBL" id="MDH8676875.1"/>
    </source>
</evidence>
<sequence>MKWCPICKIDFEDYVEKCSDCGEMLISEDVYEQQGLNKDFKLYPDGLNLVTVYESTLESDVLHVSTLLEENGIFSEVKNNGIGSYLQIYSGVNYLGTSICVKEEDAEAARAIIENLWGESASEMKLDETYDDFTFEDEEPDMAAYRDKYNKSLNLKRNILKLFLLLILGTSLIVTILSISN</sequence>
<dbReference type="EMBL" id="JARYZI010000001">
    <property type="protein sequence ID" value="MDH8676875.1"/>
    <property type="molecule type" value="Genomic_DNA"/>
</dbReference>
<keyword evidence="4" id="KW-1185">Reference proteome</keyword>
<protein>
    <submittedName>
        <fullName evidence="3">DUF2007 domain-containing protein</fullName>
    </submittedName>
</protein>
<reference evidence="3 4" key="1">
    <citation type="submission" date="2023-04" db="EMBL/GenBank/DDBJ databases">
        <title>Fusibacter bizertensis strain WBS, isolated from littoral bottom sediments of the Arctic seas - biochemical and genomic analysis.</title>
        <authorList>
            <person name="Brioukhanov A.L."/>
        </authorList>
    </citation>
    <scope>NUCLEOTIDE SEQUENCE [LARGE SCALE GENOMIC DNA]</scope>
    <source>
        <strain evidence="3 4">WBS</strain>
    </source>
</reference>
<dbReference type="InterPro" id="IPR018551">
    <property type="entry name" value="DUF2007"/>
</dbReference>
<proteinExistence type="predicted"/>
<dbReference type="RefSeq" id="WP_281092676.1">
    <property type="nucleotide sequence ID" value="NZ_JARYZI010000001.1"/>
</dbReference>
<evidence type="ECO:0000259" key="2">
    <source>
        <dbReference type="Pfam" id="PF09413"/>
    </source>
</evidence>
<evidence type="ECO:0000313" key="4">
    <source>
        <dbReference type="Proteomes" id="UP001158045"/>
    </source>
</evidence>
<name>A0ABT6N8X9_9FIRM</name>
<dbReference type="Proteomes" id="UP001158045">
    <property type="component" value="Unassembled WGS sequence"/>
</dbReference>
<evidence type="ECO:0000256" key="1">
    <source>
        <dbReference type="SAM" id="Phobius"/>
    </source>
</evidence>
<comment type="caution">
    <text evidence="3">The sequence shown here is derived from an EMBL/GenBank/DDBJ whole genome shotgun (WGS) entry which is preliminary data.</text>
</comment>
<keyword evidence="1" id="KW-0472">Membrane</keyword>
<feature type="domain" description="DUF2007" evidence="2">
    <location>
        <begin position="50"/>
        <end position="115"/>
    </location>
</feature>
<feature type="transmembrane region" description="Helical" evidence="1">
    <location>
        <begin position="159"/>
        <end position="179"/>
    </location>
</feature>
<dbReference type="Pfam" id="PF09413">
    <property type="entry name" value="DUF2007"/>
    <property type="match status" value="1"/>
</dbReference>
<organism evidence="3 4">
    <name type="scientific">Fusibacter bizertensis</name>
    <dbReference type="NCBI Taxonomy" id="1488331"/>
    <lineage>
        <taxon>Bacteria</taxon>
        <taxon>Bacillati</taxon>
        <taxon>Bacillota</taxon>
        <taxon>Clostridia</taxon>
        <taxon>Eubacteriales</taxon>
        <taxon>Eubacteriales Family XII. Incertae Sedis</taxon>
        <taxon>Fusibacter</taxon>
    </lineage>
</organism>